<evidence type="ECO:0000256" key="1">
    <source>
        <dbReference type="SAM" id="MobiDB-lite"/>
    </source>
</evidence>
<feature type="region of interest" description="Disordered" evidence="1">
    <location>
        <begin position="1"/>
        <end position="38"/>
    </location>
</feature>
<reference evidence="2 3" key="1">
    <citation type="submission" date="2019-07" db="EMBL/GenBank/DDBJ databases">
        <title>Whole genome shotgun sequence of Reyranella soli NBRC 108950.</title>
        <authorList>
            <person name="Hosoyama A."/>
            <person name="Uohara A."/>
            <person name="Ohji S."/>
            <person name="Ichikawa N."/>
        </authorList>
    </citation>
    <scope>NUCLEOTIDE SEQUENCE [LARGE SCALE GENOMIC DNA]</scope>
    <source>
        <strain evidence="2 3">NBRC 108950</strain>
    </source>
</reference>
<sequence length="81" mass="8879">MEVRSPIFRRGRCDTGNSRPMEANGQQQHCPPALQRARVPHTASNAGARLRTSEDVTVHYGRSLAFNMLIGDKSEAQTGAD</sequence>
<dbReference type="Proteomes" id="UP000321058">
    <property type="component" value="Unassembled WGS sequence"/>
</dbReference>
<gene>
    <name evidence="2" type="ORF">RSO01_89810</name>
</gene>
<organism evidence="2 3">
    <name type="scientific">Reyranella soli</name>
    <dbReference type="NCBI Taxonomy" id="1230389"/>
    <lineage>
        <taxon>Bacteria</taxon>
        <taxon>Pseudomonadati</taxon>
        <taxon>Pseudomonadota</taxon>
        <taxon>Alphaproteobacteria</taxon>
        <taxon>Hyphomicrobiales</taxon>
        <taxon>Reyranellaceae</taxon>
        <taxon>Reyranella</taxon>
    </lineage>
</organism>
<accession>A0A512NS93</accession>
<evidence type="ECO:0000313" key="3">
    <source>
        <dbReference type="Proteomes" id="UP000321058"/>
    </source>
</evidence>
<dbReference type="EMBL" id="BKAJ01000259">
    <property type="protein sequence ID" value="GEP61815.1"/>
    <property type="molecule type" value="Genomic_DNA"/>
</dbReference>
<evidence type="ECO:0000313" key="2">
    <source>
        <dbReference type="EMBL" id="GEP61815.1"/>
    </source>
</evidence>
<proteinExistence type="predicted"/>
<dbReference type="AlphaFoldDB" id="A0A512NS93"/>
<keyword evidence="3" id="KW-1185">Reference proteome</keyword>
<comment type="caution">
    <text evidence="2">The sequence shown here is derived from an EMBL/GenBank/DDBJ whole genome shotgun (WGS) entry which is preliminary data.</text>
</comment>
<protein>
    <submittedName>
        <fullName evidence="2">Uncharacterized protein</fullName>
    </submittedName>
</protein>
<name>A0A512NS93_9HYPH</name>